<dbReference type="CDD" id="cd10432">
    <property type="entry name" value="BI-1-like_bacterial"/>
    <property type="match status" value="1"/>
</dbReference>
<accession>A0ABW4BHQ8</accession>
<dbReference type="PANTHER" id="PTHR23291:SF50">
    <property type="entry name" value="PROTEIN LIFEGUARD 4"/>
    <property type="match status" value="1"/>
</dbReference>
<keyword evidence="4 6" id="KW-1133">Transmembrane helix</keyword>
<evidence type="ECO:0000256" key="6">
    <source>
        <dbReference type="RuleBase" id="RU004379"/>
    </source>
</evidence>
<protein>
    <submittedName>
        <fullName evidence="7">Bax inhibitor-1/YccA family protein</fullName>
    </submittedName>
</protein>
<evidence type="ECO:0000256" key="3">
    <source>
        <dbReference type="ARBA" id="ARBA00022692"/>
    </source>
</evidence>
<name>A0ABW4BHQ8_9LACO</name>
<evidence type="ECO:0000256" key="5">
    <source>
        <dbReference type="ARBA" id="ARBA00023136"/>
    </source>
</evidence>
<feature type="transmembrane region" description="Helical" evidence="6">
    <location>
        <begin position="108"/>
        <end position="126"/>
    </location>
</feature>
<organism evidence="7 8">
    <name type="scientific">Lacticaseibacillus suilingensis</name>
    <dbReference type="NCBI Taxonomy" id="2799577"/>
    <lineage>
        <taxon>Bacteria</taxon>
        <taxon>Bacillati</taxon>
        <taxon>Bacillota</taxon>
        <taxon>Bacilli</taxon>
        <taxon>Lactobacillales</taxon>
        <taxon>Lactobacillaceae</taxon>
        <taxon>Lacticaseibacillus</taxon>
    </lineage>
</organism>
<feature type="transmembrane region" description="Helical" evidence="6">
    <location>
        <begin position="163"/>
        <end position="181"/>
    </location>
</feature>
<feature type="transmembrane region" description="Helical" evidence="6">
    <location>
        <begin position="212"/>
        <end position="230"/>
    </location>
</feature>
<evidence type="ECO:0000256" key="1">
    <source>
        <dbReference type="ARBA" id="ARBA00004141"/>
    </source>
</evidence>
<reference evidence="8" key="1">
    <citation type="journal article" date="2019" name="Int. J. Syst. Evol. Microbiol.">
        <title>The Global Catalogue of Microorganisms (GCM) 10K type strain sequencing project: providing services to taxonomists for standard genome sequencing and annotation.</title>
        <authorList>
            <consortium name="The Broad Institute Genomics Platform"/>
            <consortium name="The Broad Institute Genome Sequencing Center for Infectious Disease"/>
            <person name="Wu L."/>
            <person name="Ma J."/>
        </authorList>
    </citation>
    <scope>NUCLEOTIDE SEQUENCE [LARGE SCALE GENOMIC DNA]</scope>
    <source>
        <strain evidence="8">CCM 9110</strain>
    </source>
</reference>
<comment type="similarity">
    <text evidence="2 6">Belongs to the BI1 family.</text>
</comment>
<keyword evidence="8" id="KW-1185">Reference proteome</keyword>
<dbReference type="InterPro" id="IPR006214">
    <property type="entry name" value="Bax_inhibitor_1-related"/>
</dbReference>
<comment type="caution">
    <text evidence="7">The sequence shown here is derived from an EMBL/GenBank/DDBJ whole genome shotgun (WGS) entry which is preliminary data.</text>
</comment>
<comment type="subcellular location">
    <subcellularLocation>
        <location evidence="1">Membrane</location>
        <topology evidence="1">Multi-pass membrane protein</topology>
    </subcellularLocation>
</comment>
<dbReference type="EMBL" id="JBHTOA010000031">
    <property type="protein sequence ID" value="MFD1399285.1"/>
    <property type="molecule type" value="Genomic_DNA"/>
</dbReference>
<dbReference type="PANTHER" id="PTHR23291">
    <property type="entry name" value="BAX INHIBITOR-RELATED"/>
    <property type="match status" value="1"/>
</dbReference>
<dbReference type="RefSeq" id="WP_204118100.1">
    <property type="nucleotide sequence ID" value="NZ_BOLV01000002.1"/>
</dbReference>
<evidence type="ECO:0000256" key="2">
    <source>
        <dbReference type="ARBA" id="ARBA00010350"/>
    </source>
</evidence>
<evidence type="ECO:0000313" key="7">
    <source>
        <dbReference type="EMBL" id="MFD1399285.1"/>
    </source>
</evidence>
<feature type="transmembrane region" description="Helical" evidence="6">
    <location>
        <begin position="54"/>
        <end position="72"/>
    </location>
</feature>
<evidence type="ECO:0000313" key="8">
    <source>
        <dbReference type="Proteomes" id="UP001597199"/>
    </source>
</evidence>
<gene>
    <name evidence="7" type="ORF">ACFQ41_08170</name>
</gene>
<keyword evidence="5 6" id="KW-0472">Membrane</keyword>
<proteinExistence type="inferred from homology"/>
<dbReference type="Pfam" id="PF01027">
    <property type="entry name" value="Bax1-I"/>
    <property type="match status" value="1"/>
</dbReference>
<feature type="transmembrane region" description="Helical" evidence="6">
    <location>
        <begin position="138"/>
        <end position="157"/>
    </location>
</feature>
<sequence length="236" mass="25926">MQERRVVNDTGLVGFFNRVYSVMGSGLLLTAAISYLLGTVFYNQYANFVANHTFMFYILLFLPLFLSMGVNSRRAQANAGYAGLMFYLISACYGTTFTVILIQYQSSIVAISFLTTAVIFLTMSVVGRITKQDLSRAGVIATSALIGVILLSVINFFMQSSGLQLILSYAILVIFIVLTAFDTQKLKTIYMSANQEGGYVVNTNTLAIQGALALYLDFLNIFLVVLRLFGGSSSRD</sequence>
<keyword evidence="3 6" id="KW-0812">Transmembrane</keyword>
<feature type="transmembrane region" description="Helical" evidence="6">
    <location>
        <begin position="20"/>
        <end position="42"/>
    </location>
</feature>
<evidence type="ECO:0000256" key="4">
    <source>
        <dbReference type="ARBA" id="ARBA00022989"/>
    </source>
</evidence>
<dbReference type="Proteomes" id="UP001597199">
    <property type="component" value="Unassembled WGS sequence"/>
</dbReference>
<feature type="transmembrane region" description="Helical" evidence="6">
    <location>
        <begin position="84"/>
        <end position="102"/>
    </location>
</feature>